<accession>A0A2P2SXV7</accession>
<dbReference type="InterPro" id="IPR029063">
    <property type="entry name" value="SAM-dependent_MTases_sf"/>
</dbReference>
<dbReference type="GO" id="GO:0008168">
    <property type="term" value="F:methyltransferase activity"/>
    <property type="evidence" value="ECO:0007669"/>
    <property type="project" value="TreeGrafter"/>
</dbReference>
<feature type="region of interest" description="Disordered" evidence="1">
    <location>
        <begin position="681"/>
        <end position="714"/>
    </location>
</feature>
<dbReference type="AlphaFoldDB" id="A0A2P2SXV7"/>
<dbReference type="RefSeq" id="XP_018135421.1">
    <property type="nucleotide sequence ID" value="XM_018269735.2"/>
</dbReference>
<reference evidence="3" key="2">
    <citation type="journal article" date="2018" name="Nat. Commun.">
        <title>Extreme sensitivity to ultraviolet light in the fungal pathogen causing white-nose syndrome of bats.</title>
        <authorList>
            <person name="Palmer J.M."/>
            <person name="Drees K.P."/>
            <person name="Foster J.T."/>
            <person name="Lindner D.L."/>
        </authorList>
    </citation>
    <scope>NUCLEOTIDE SEQUENCE [LARGE SCALE GENOMIC DNA]</scope>
    <source>
        <strain evidence="3">UAMH 10579</strain>
    </source>
</reference>
<sequence length="1037" mass="115878">MDFIQTVKRLQPNYPTCSICSLLICTHTHRFFTYHGYLEYLDSTIEPAAVGREGERQIFMTNLAKAEFGFEPEDRVEWCTVCYNDGRLKLHRTLTKEGYARSLREKSGFESVEEAVAKADEVYGDGAGLGSLDDMEAVLGGRTLGYGAALGSLDRMEATLSGHTQGYGIASMSLDGMEASLRALDDMKAALSGGTQGYGAELGGFDNAETTFRRLDDMEATLRDLDDMDAALGSPTKGYGAGLGSLEDIEAALRGRIGDGAESGSLDDTKDTLWVHARGGGGESYGEDDFTGVADEGREYYTKFDRCLEWDIRNEIIRLTRKWEEGLPGVSNNIRDFETFRQDIKDEWIRKADGYPEYPETRRTMPWDDMTWDQLQDLALSPAPKPPPPTTPPTSLRSNTPNGLTDEQYEKARRDYFIRWQVASHLKSPERKNELKVLMEASWIKRVGARGMEDNMPWHIDFFSNPHRPLVQPPHDPLHPPPGGWVSEADQLQFRKEWEDMAFGKDGKLSKDPMQRYTLARLIQAAFITAFGSRGERQVMPWTADLVRPEPVPSGDSAGGDDGMGQSHPLPDTSLETDYATLRSEYAMIFINRIRGEDQEEIERVAGVFREAWVQEVGVRAHDVRMPWDEVLGKQTDREVKQEEVRDVVGGDVKEEGRGRDRGRSRRRRKALLWTRRRGESVCEFHPPRKPLPKQPPPSSSTPPPPPNPLRHRTLPLLLGSLTAFTLAGYSSYIYVTYRRATSSSSPNAIHSVPLDVSERYNDIATEFDGDVEWMEWSMGLLQLRKEMAAKARGRVCEVSVGTGRNMGFYEFGGVMTGKKGEGKGKKGEEGEGEEGGKVTSFTAVDKSPQMIAVAREKFSREHPRVRGVQWVVQDASLPLPPPPSSTSSPSTSTSPTTSLTTSPQKYDTILQTMGLCSTPAPASLLLNLSNHLAPDGRILLLEHGRGYWGWLNNILDALAPGHAERFGCWWNREVGGILEEVEKMGGLRVVEVRRRNWGTTWWVELRRAEDEGEEEEGEGEWKGEGGKKESVARSCL</sequence>
<dbReference type="SUPFAM" id="SSF53335">
    <property type="entry name" value="S-adenosyl-L-methionine-dependent methyltransferases"/>
    <property type="match status" value="1"/>
</dbReference>
<reference evidence="2 3" key="1">
    <citation type="submission" date="2016-03" db="EMBL/GenBank/DDBJ databases">
        <title>Comparative genomics of Pseudogymnoascus destructans, the fungus causing white-nose syndrome of bats.</title>
        <authorList>
            <person name="Palmer J.M."/>
            <person name="Drees K.P."/>
            <person name="Foster J.T."/>
            <person name="Lindner D.L."/>
        </authorList>
    </citation>
    <scope>NUCLEOTIDE SEQUENCE [LARGE SCALE GENOMIC DNA]</scope>
    <source>
        <strain evidence="2 3">UAMH 10579</strain>
    </source>
</reference>
<dbReference type="Pfam" id="PF13489">
    <property type="entry name" value="Methyltransf_23"/>
    <property type="match status" value="1"/>
</dbReference>
<dbReference type="Proteomes" id="UP000091956">
    <property type="component" value="Unassembled WGS sequence"/>
</dbReference>
<feature type="compositionally biased region" description="Basic and acidic residues" evidence="1">
    <location>
        <begin position="819"/>
        <end position="830"/>
    </location>
</feature>
<feature type="compositionally biased region" description="Pro residues" evidence="1">
    <location>
        <begin position="383"/>
        <end position="392"/>
    </location>
</feature>
<feature type="region of interest" description="Disordered" evidence="1">
    <location>
        <begin position="547"/>
        <end position="574"/>
    </location>
</feature>
<organism evidence="2 3">
    <name type="scientific">Pseudogymnoascus verrucosus</name>
    <dbReference type="NCBI Taxonomy" id="342668"/>
    <lineage>
        <taxon>Eukaryota</taxon>
        <taxon>Fungi</taxon>
        <taxon>Dikarya</taxon>
        <taxon>Ascomycota</taxon>
        <taxon>Pezizomycotina</taxon>
        <taxon>Leotiomycetes</taxon>
        <taxon>Thelebolales</taxon>
        <taxon>Thelebolaceae</taxon>
        <taxon>Pseudogymnoascus</taxon>
    </lineage>
</organism>
<dbReference type="OrthoDB" id="3440411at2759"/>
<feature type="compositionally biased region" description="Low complexity" evidence="1">
    <location>
        <begin position="886"/>
        <end position="903"/>
    </location>
</feature>
<keyword evidence="3" id="KW-1185">Reference proteome</keyword>
<feature type="region of interest" description="Disordered" evidence="1">
    <location>
        <begin position="876"/>
        <end position="903"/>
    </location>
</feature>
<evidence type="ECO:0000313" key="2">
    <source>
        <dbReference type="EMBL" id="OBU01689.1"/>
    </source>
</evidence>
<feature type="compositionally biased region" description="Polar residues" evidence="1">
    <location>
        <begin position="395"/>
        <end position="404"/>
    </location>
</feature>
<feature type="compositionally biased region" description="Basic and acidic residues" evidence="1">
    <location>
        <begin position="651"/>
        <end position="662"/>
    </location>
</feature>
<dbReference type="InterPro" id="IPR050508">
    <property type="entry name" value="Methyltransf_Superfamily"/>
</dbReference>
<feature type="region of interest" description="Disordered" evidence="1">
    <location>
        <begin position="819"/>
        <end position="838"/>
    </location>
</feature>
<gene>
    <name evidence="2" type="ORF">VE01_00203</name>
</gene>
<feature type="compositionally biased region" description="Pro residues" evidence="1">
    <location>
        <begin position="693"/>
        <end position="709"/>
    </location>
</feature>
<protein>
    <submittedName>
        <fullName evidence="2">Uncharacterized protein</fullName>
    </submittedName>
</protein>
<dbReference type="GeneID" id="28833589"/>
<feature type="region of interest" description="Disordered" evidence="1">
    <location>
        <begin position="379"/>
        <end position="404"/>
    </location>
</feature>
<dbReference type="PANTHER" id="PTHR42912">
    <property type="entry name" value="METHYLTRANSFERASE"/>
    <property type="match status" value="1"/>
</dbReference>
<evidence type="ECO:0000256" key="1">
    <source>
        <dbReference type="SAM" id="MobiDB-lite"/>
    </source>
</evidence>
<feature type="region of interest" description="Disordered" evidence="1">
    <location>
        <begin position="1009"/>
        <end position="1037"/>
    </location>
</feature>
<dbReference type="STRING" id="342668.A0A2P2SXV7"/>
<evidence type="ECO:0000313" key="3">
    <source>
        <dbReference type="Proteomes" id="UP000091956"/>
    </source>
</evidence>
<name>A0A2P2SXV7_9PEZI</name>
<proteinExistence type="predicted"/>
<dbReference type="PANTHER" id="PTHR42912:SF83">
    <property type="entry name" value="METHYLTRANSFERASE TYPE 11 DOMAIN-CONTAINING PROTEIN"/>
    <property type="match status" value="1"/>
</dbReference>
<feature type="region of interest" description="Disordered" evidence="1">
    <location>
        <begin position="651"/>
        <end position="670"/>
    </location>
</feature>
<dbReference type="Gene3D" id="3.40.50.150">
    <property type="entry name" value="Vaccinia Virus protein VP39"/>
    <property type="match status" value="1"/>
</dbReference>
<dbReference type="EMBL" id="KV460206">
    <property type="protein sequence ID" value="OBU01689.1"/>
    <property type="molecule type" value="Genomic_DNA"/>
</dbReference>
<feature type="compositionally biased region" description="Basic and acidic residues" evidence="1">
    <location>
        <begin position="1020"/>
        <end position="1037"/>
    </location>
</feature>